<dbReference type="Proteomes" id="UP001152561">
    <property type="component" value="Unassembled WGS sequence"/>
</dbReference>
<organism evidence="1 2">
    <name type="scientific">Anisodus acutangulus</name>
    <dbReference type="NCBI Taxonomy" id="402998"/>
    <lineage>
        <taxon>Eukaryota</taxon>
        <taxon>Viridiplantae</taxon>
        <taxon>Streptophyta</taxon>
        <taxon>Embryophyta</taxon>
        <taxon>Tracheophyta</taxon>
        <taxon>Spermatophyta</taxon>
        <taxon>Magnoliopsida</taxon>
        <taxon>eudicotyledons</taxon>
        <taxon>Gunneridae</taxon>
        <taxon>Pentapetalae</taxon>
        <taxon>asterids</taxon>
        <taxon>lamiids</taxon>
        <taxon>Solanales</taxon>
        <taxon>Solanaceae</taxon>
        <taxon>Solanoideae</taxon>
        <taxon>Hyoscyameae</taxon>
        <taxon>Anisodus</taxon>
    </lineage>
</organism>
<gene>
    <name evidence="1" type="ORF">K7X08_016871</name>
</gene>
<dbReference type="EMBL" id="JAJAGQ010000015">
    <property type="protein sequence ID" value="KAJ8542005.1"/>
    <property type="molecule type" value="Genomic_DNA"/>
</dbReference>
<evidence type="ECO:0000313" key="1">
    <source>
        <dbReference type="EMBL" id="KAJ8542005.1"/>
    </source>
</evidence>
<accession>A0A9Q1LSB0</accession>
<name>A0A9Q1LSB0_9SOLA</name>
<dbReference type="AlphaFoldDB" id="A0A9Q1LSB0"/>
<reference evidence="2" key="1">
    <citation type="journal article" date="2023" name="Proc. Natl. Acad. Sci. U.S.A.">
        <title>Genomic and structural basis for evolution of tropane alkaloid biosynthesis.</title>
        <authorList>
            <person name="Wanga Y.-J."/>
            <person name="Taina T."/>
            <person name="Yua J.-Y."/>
            <person name="Lia J."/>
            <person name="Xua B."/>
            <person name="Chenc J."/>
            <person name="D'Auriad J.C."/>
            <person name="Huanga J.-P."/>
            <person name="Huanga S.-X."/>
        </authorList>
    </citation>
    <scope>NUCLEOTIDE SEQUENCE [LARGE SCALE GENOMIC DNA]</scope>
    <source>
        <strain evidence="2">cv. KIB-2019</strain>
    </source>
</reference>
<proteinExistence type="predicted"/>
<evidence type="ECO:0000313" key="2">
    <source>
        <dbReference type="Proteomes" id="UP001152561"/>
    </source>
</evidence>
<sequence length="176" mass="20686">MLLNKNFVRWMQMEVHLFLAPTHKETYQPFMRNFVKLGQYSPDKRIDRLRKELEEEMAITRAETTRDRGYQQEVLVPQGIQSVVVIVLEEVENIRVANDTILHRIKQCEKSNFKGGIHEQSPEGSTVKNVKTLDLYKLVDIEKEKAYLSLINMRSNEQHIGHTVNMDFTWLSRPSN</sequence>
<comment type="caution">
    <text evidence="1">The sequence shown here is derived from an EMBL/GenBank/DDBJ whole genome shotgun (WGS) entry which is preliminary data.</text>
</comment>
<protein>
    <submittedName>
        <fullName evidence="1">Uncharacterized protein</fullName>
    </submittedName>
</protein>
<keyword evidence="2" id="KW-1185">Reference proteome</keyword>